<dbReference type="EMBL" id="ML996110">
    <property type="protein sequence ID" value="KAF2738278.1"/>
    <property type="molecule type" value="Genomic_DNA"/>
</dbReference>
<evidence type="ECO:0008006" key="4">
    <source>
        <dbReference type="Google" id="ProtNLM"/>
    </source>
</evidence>
<keyword evidence="3" id="KW-1185">Reference proteome</keyword>
<evidence type="ECO:0000313" key="3">
    <source>
        <dbReference type="Proteomes" id="UP000799444"/>
    </source>
</evidence>
<comment type="caution">
    <text evidence="2">The sequence shown here is derived from an EMBL/GenBank/DDBJ whole genome shotgun (WGS) entry which is preliminary data.</text>
</comment>
<accession>A0A9P4R7J8</accession>
<evidence type="ECO:0000256" key="1">
    <source>
        <dbReference type="SAM" id="MobiDB-lite"/>
    </source>
</evidence>
<protein>
    <recommendedName>
        <fullName evidence="4">SAP domain-containing protein</fullName>
    </recommendedName>
</protein>
<feature type="region of interest" description="Disordered" evidence="1">
    <location>
        <begin position="170"/>
        <end position="306"/>
    </location>
</feature>
<evidence type="ECO:0000313" key="2">
    <source>
        <dbReference type="EMBL" id="KAF2738278.1"/>
    </source>
</evidence>
<dbReference type="OrthoDB" id="3799586at2759"/>
<name>A0A9P4R7J8_9PLEO</name>
<feature type="compositionally biased region" description="Basic and acidic residues" evidence="1">
    <location>
        <begin position="281"/>
        <end position="306"/>
    </location>
</feature>
<dbReference type="Proteomes" id="UP000799444">
    <property type="component" value="Unassembled WGS sequence"/>
</dbReference>
<organism evidence="2 3">
    <name type="scientific">Polyplosphaeria fusca</name>
    <dbReference type="NCBI Taxonomy" id="682080"/>
    <lineage>
        <taxon>Eukaryota</taxon>
        <taxon>Fungi</taxon>
        <taxon>Dikarya</taxon>
        <taxon>Ascomycota</taxon>
        <taxon>Pezizomycotina</taxon>
        <taxon>Dothideomycetes</taxon>
        <taxon>Pleosporomycetidae</taxon>
        <taxon>Pleosporales</taxon>
        <taxon>Tetraplosphaeriaceae</taxon>
        <taxon>Polyplosphaeria</taxon>
    </lineage>
</organism>
<feature type="region of interest" description="Disordered" evidence="1">
    <location>
        <begin position="47"/>
        <end position="74"/>
    </location>
</feature>
<feature type="compositionally biased region" description="Basic residues" evidence="1">
    <location>
        <begin position="252"/>
        <end position="262"/>
    </location>
</feature>
<proteinExistence type="predicted"/>
<feature type="compositionally biased region" description="Basic and acidic residues" evidence="1">
    <location>
        <begin position="50"/>
        <end position="64"/>
    </location>
</feature>
<feature type="compositionally biased region" description="Basic and acidic residues" evidence="1">
    <location>
        <begin position="203"/>
        <end position="213"/>
    </location>
</feature>
<dbReference type="AlphaFoldDB" id="A0A9P4R7J8"/>
<feature type="compositionally biased region" description="Basic and acidic residues" evidence="1">
    <location>
        <begin position="184"/>
        <end position="195"/>
    </location>
</feature>
<sequence length="306" mass="33408">MATQSSETDAPSECKDAASKARLATMKQSLSERSVKFYDGTYKSDANGFTDEHGVTREWNDTESTRAPTPLPYMSDAEEDKAAGIDEIPPGSEANASKMIGDDCGIYEHLDALSDSSSLSAAPEILEDPRSLDTAVDSAVKLDASGPVQSPASDAKTPYADLTYRELQKRCRERNLKSGGGADMLRDRLQDDDAKSLGPKQRKREDPKAKLDTPEEISTCESDQAKGENINADLETLKGTSDEESDYAPSPKSKKPKRKNPKAKLETPDDTCETQAKKRKTTAETKSTTEKKKGREKCGRMVPKET</sequence>
<reference evidence="2" key="1">
    <citation type="journal article" date="2020" name="Stud. Mycol.">
        <title>101 Dothideomycetes genomes: a test case for predicting lifestyles and emergence of pathogens.</title>
        <authorList>
            <person name="Haridas S."/>
            <person name="Albert R."/>
            <person name="Binder M."/>
            <person name="Bloem J."/>
            <person name="Labutti K."/>
            <person name="Salamov A."/>
            <person name="Andreopoulos B."/>
            <person name="Baker S."/>
            <person name="Barry K."/>
            <person name="Bills G."/>
            <person name="Bluhm B."/>
            <person name="Cannon C."/>
            <person name="Castanera R."/>
            <person name="Culley D."/>
            <person name="Daum C."/>
            <person name="Ezra D."/>
            <person name="Gonzalez J."/>
            <person name="Henrissat B."/>
            <person name="Kuo A."/>
            <person name="Liang C."/>
            <person name="Lipzen A."/>
            <person name="Lutzoni F."/>
            <person name="Magnuson J."/>
            <person name="Mondo S."/>
            <person name="Nolan M."/>
            <person name="Ohm R."/>
            <person name="Pangilinan J."/>
            <person name="Park H.-J."/>
            <person name="Ramirez L."/>
            <person name="Alfaro M."/>
            <person name="Sun H."/>
            <person name="Tritt A."/>
            <person name="Yoshinaga Y."/>
            <person name="Zwiers L.-H."/>
            <person name="Turgeon B."/>
            <person name="Goodwin S."/>
            <person name="Spatafora J."/>
            <person name="Crous P."/>
            <person name="Grigoriev I."/>
        </authorList>
    </citation>
    <scope>NUCLEOTIDE SEQUENCE</scope>
    <source>
        <strain evidence="2">CBS 125425</strain>
    </source>
</reference>
<gene>
    <name evidence="2" type="ORF">EJ04DRAFT_560864</name>
</gene>